<protein>
    <submittedName>
        <fullName evidence="2">Uncharacterized protein</fullName>
    </submittedName>
</protein>
<evidence type="ECO:0000256" key="1">
    <source>
        <dbReference type="SAM" id="MobiDB-lite"/>
    </source>
</evidence>
<feature type="region of interest" description="Disordered" evidence="1">
    <location>
        <begin position="322"/>
        <end position="342"/>
    </location>
</feature>
<feature type="region of interest" description="Disordered" evidence="1">
    <location>
        <begin position="1"/>
        <end position="21"/>
    </location>
</feature>
<proteinExistence type="predicted"/>
<dbReference type="AlphaFoldDB" id="A0A8J2NVZ6"/>
<dbReference type="Proteomes" id="UP000708208">
    <property type="component" value="Unassembled WGS sequence"/>
</dbReference>
<evidence type="ECO:0000313" key="2">
    <source>
        <dbReference type="EMBL" id="CAG7716430.1"/>
    </source>
</evidence>
<evidence type="ECO:0000313" key="3">
    <source>
        <dbReference type="Proteomes" id="UP000708208"/>
    </source>
</evidence>
<keyword evidence="3" id="KW-1185">Reference proteome</keyword>
<dbReference type="EMBL" id="CAJVCH010038422">
    <property type="protein sequence ID" value="CAG7716430.1"/>
    <property type="molecule type" value="Genomic_DNA"/>
</dbReference>
<comment type="caution">
    <text evidence="2">The sequence shown here is derived from an EMBL/GenBank/DDBJ whole genome shotgun (WGS) entry which is preliminary data.</text>
</comment>
<organism evidence="2 3">
    <name type="scientific">Allacma fusca</name>
    <dbReference type="NCBI Taxonomy" id="39272"/>
    <lineage>
        <taxon>Eukaryota</taxon>
        <taxon>Metazoa</taxon>
        <taxon>Ecdysozoa</taxon>
        <taxon>Arthropoda</taxon>
        <taxon>Hexapoda</taxon>
        <taxon>Collembola</taxon>
        <taxon>Symphypleona</taxon>
        <taxon>Sminthuridae</taxon>
        <taxon>Allacma</taxon>
    </lineage>
</organism>
<reference evidence="2" key="1">
    <citation type="submission" date="2021-06" db="EMBL/GenBank/DDBJ databases">
        <authorList>
            <person name="Hodson N. C."/>
            <person name="Mongue J. A."/>
            <person name="Jaron S. K."/>
        </authorList>
    </citation>
    <scope>NUCLEOTIDE SEQUENCE</scope>
</reference>
<name>A0A8J2NVZ6_9HEXA</name>
<feature type="compositionally biased region" description="Low complexity" evidence="1">
    <location>
        <begin position="328"/>
        <end position="338"/>
    </location>
</feature>
<sequence>MGRRNKTAIPPSSRVTRSHVSQGIQNIEAAITEYTIESCVDDADHITDSHFPANIGDNEEASMTSVPQTDVGNGAANTTKDGTHLNFEHNESSACSLPTQKFVAPSTKLKVPDESTEQELSKLITRSVELVMSNYIEANKSNLANGGAITEINSSIAHLNKRVDKILDKVNVHDALDEQNQSEIVDFIQVVEHTADSNAFNMPNLKAQTLKEVDMKVKSLADTITMGFKSEISALQARSAEITLNISKITVENVDSNAYKSHSKVASIEMQINQNIATINKLVTDFEALNSSYQQLVERTGKESHDIVLKIGKLNVKFDSVPNDTHRSASNNYNNANRQPVDPTITMESTNFLTHADINLIVEIPKLEDFRD</sequence>
<gene>
    <name evidence="2" type="ORF">AFUS01_LOCUS5941</name>
</gene>
<accession>A0A8J2NVZ6</accession>